<evidence type="ECO:0000259" key="1">
    <source>
        <dbReference type="PROSITE" id="PS50956"/>
    </source>
</evidence>
<dbReference type="PRINTS" id="PR00033">
    <property type="entry name" value="HTHASNC"/>
</dbReference>
<dbReference type="Gene3D" id="1.10.10.10">
    <property type="entry name" value="Winged helix-like DNA-binding domain superfamily/Winged helix DNA-binding domain"/>
    <property type="match status" value="1"/>
</dbReference>
<reference evidence="2 3" key="1">
    <citation type="submission" date="2015-07" db="EMBL/GenBank/DDBJ databases">
        <authorList>
            <person name="Noorani M."/>
        </authorList>
    </citation>
    <scope>NUCLEOTIDE SEQUENCE [LARGE SCALE GENOMIC DNA]</scope>
    <source>
        <strain evidence="2 3">CECT 7802</strain>
    </source>
</reference>
<dbReference type="RefSeq" id="WP_083481064.1">
    <property type="nucleotide sequence ID" value="NZ_CXSU01000011.1"/>
</dbReference>
<evidence type="ECO:0000313" key="3">
    <source>
        <dbReference type="Proteomes" id="UP000049222"/>
    </source>
</evidence>
<keyword evidence="3" id="KW-1185">Reference proteome</keyword>
<dbReference type="Pfam" id="PF13412">
    <property type="entry name" value="HTH_24"/>
    <property type="match status" value="1"/>
</dbReference>
<protein>
    <submittedName>
        <fullName evidence="2">MarR family protein</fullName>
    </submittedName>
</protein>
<feature type="domain" description="HTH asnC-type" evidence="1">
    <location>
        <begin position="5"/>
        <end position="56"/>
    </location>
</feature>
<dbReference type="Proteomes" id="UP000049222">
    <property type="component" value="Unassembled WGS sequence"/>
</dbReference>
<dbReference type="SUPFAM" id="SSF46785">
    <property type="entry name" value="Winged helix' DNA-binding domain"/>
    <property type="match status" value="1"/>
</dbReference>
<dbReference type="EMBL" id="CXSU01000011">
    <property type="protein sequence ID" value="CTQ49470.1"/>
    <property type="molecule type" value="Genomic_DNA"/>
</dbReference>
<sequence length="56" mass="6322">MTGELDDTGRMLLALLGENGRRSVASLARALNLSRTAVQDRMGRLERDGWIEYIWS</sequence>
<dbReference type="STRING" id="420998.JDO7802_01484"/>
<dbReference type="OrthoDB" id="9809462at2"/>
<organism evidence="2 3">
    <name type="scientific">Jannaschia donghaensis</name>
    <dbReference type="NCBI Taxonomy" id="420998"/>
    <lineage>
        <taxon>Bacteria</taxon>
        <taxon>Pseudomonadati</taxon>
        <taxon>Pseudomonadota</taxon>
        <taxon>Alphaproteobacteria</taxon>
        <taxon>Rhodobacterales</taxon>
        <taxon>Roseobacteraceae</taxon>
        <taxon>Jannaschia</taxon>
    </lineage>
</organism>
<dbReference type="GO" id="GO:0043565">
    <property type="term" value="F:sequence-specific DNA binding"/>
    <property type="evidence" value="ECO:0007669"/>
    <property type="project" value="InterPro"/>
</dbReference>
<dbReference type="GO" id="GO:0005829">
    <property type="term" value="C:cytosol"/>
    <property type="evidence" value="ECO:0007669"/>
    <property type="project" value="TreeGrafter"/>
</dbReference>
<dbReference type="InterPro" id="IPR000485">
    <property type="entry name" value="AsnC-type_HTH_dom"/>
</dbReference>
<dbReference type="PROSITE" id="PS50956">
    <property type="entry name" value="HTH_ASNC_2"/>
    <property type="match status" value="1"/>
</dbReference>
<dbReference type="InterPro" id="IPR036388">
    <property type="entry name" value="WH-like_DNA-bd_sf"/>
</dbReference>
<proteinExistence type="predicted"/>
<dbReference type="PANTHER" id="PTHR30154">
    <property type="entry name" value="LEUCINE-RESPONSIVE REGULATORY PROTEIN"/>
    <property type="match status" value="1"/>
</dbReference>
<accession>A0A0M6YHN3</accession>
<dbReference type="GO" id="GO:0043200">
    <property type="term" value="P:response to amino acid"/>
    <property type="evidence" value="ECO:0007669"/>
    <property type="project" value="TreeGrafter"/>
</dbReference>
<dbReference type="AlphaFoldDB" id="A0A0M6YHN3"/>
<name>A0A0M6YHN3_9RHOB</name>
<dbReference type="InterPro" id="IPR036390">
    <property type="entry name" value="WH_DNA-bd_sf"/>
</dbReference>
<evidence type="ECO:0000313" key="2">
    <source>
        <dbReference type="EMBL" id="CTQ49470.1"/>
    </source>
</evidence>
<gene>
    <name evidence="2" type="ORF">JDO7802_01484</name>
</gene>
<dbReference type="PANTHER" id="PTHR30154:SF53">
    <property type="entry name" value="HTH-TYPE TRANSCRIPTIONAL REGULATOR LRPC"/>
    <property type="match status" value="1"/>
</dbReference>